<proteinExistence type="predicted"/>
<sequence length="493" mass="57066">MRQNVTIVHKYVTTTTRGSNKRYIVQSLTHKTPLILSYLRSGTDVIITLIIFGFFFAVHDVRILLSVVGVYGGAIGLFIIGVLKKGIYFALNSIKKSHYLHKKMFESVVFARKIQLRRMPGQSNNSSFFTIKSKRKSLSSNSSSSDEMPFRKYLRQKSNLEPQTSILSITTDEEDNIANNGSYITIYKKSKQTPVLINSKSQMIKKGIENYINSLDPEHPFIKIFNKNQVFNLLEDFNQFRESFQITLANDNVVSAETKPTTSHATAELNVQSSKTESDSDEDNDENFESHCRFRDAHNYNNKHNSCQNLVSVTNPTNNLRQMTRDLNCLLHKPFKFNKGKIKMETNCLYTYIRDKYEPTTFKQFSINITGFVKVPLEFHLRFPKYKSGDKDKFTKYWKFDYYDYITKSNAKASLFKYIYFSIFKSNGFFRPKTHTNYWLDSVSIKCVETSCPVEFVFTIDYQKGVAYIMSKVAIIEHCHGGIKSIDKKKINN</sequence>
<keyword evidence="4" id="KW-1185">Reference proteome</keyword>
<feature type="compositionally biased region" description="Polar residues" evidence="1">
    <location>
        <begin position="258"/>
        <end position="272"/>
    </location>
</feature>
<keyword evidence="2" id="KW-1133">Transmembrane helix</keyword>
<dbReference type="Proteomes" id="UP000663879">
    <property type="component" value="Unassembled WGS sequence"/>
</dbReference>
<gene>
    <name evidence="3" type="ORF">OXX778_LOCUS15349</name>
</gene>
<dbReference type="EMBL" id="CAJNOC010003366">
    <property type="protein sequence ID" value="CAF0979635.1"/>
    <property type="molecule type" value="Genomic_DNA"/>
</dbReference>
<evidence type="ECO:0000313" key="3">
    <source>
        <dbReference type="EMBL" id="CAF0979635.1"/>
    </source>
</evidence>
<feature type="region of interest" description="Disordered" evidence="1">
    <location>
        <begin position="258"/>
        <end position="288"/>
    </location>
</feature>
<evidence type="ECO:0000256" key="1">
    <source>
        <dbReference type="SAM" id="MobiDB-lite"/>
    </source>
</evidence>
<comment type="caution">
    <text evidence="3">The sequence shown here is derived from an EMBL/GenBank/DDBJ whole genome shotgun (WGS) entry which is preliminary data.</text>
</comment>
<keyword evidence="2" id="KW-0472">Membrane</keyword>
<name>A0A814FEN0_9BILA</name>
<evidence type="ECO:0000313" key="4">
    <source>
        <dbReference type="Proteomes" id="UP000663879"/>
    </source>
</evidence>
<accession>A0A814FEN0</accession>
<protein>
    <submittedName>
        <fullName evidence="3">Uncharacterized protein</fullName>
    </submittedName>
</protein>
<dbReference type="AlphaFoldDB" id="A0A814FEN0"/>
<feature type="transmembrane region" description="Helical" evidence="2">
    <location>
        <begin position="38"/>
        <end position="57"/>
    </location>
</feature>
<keyword evidence="2" id="KW-0812">Transmembrane</keyword>
<reference evidence="3" key="1">
    <citation type="submission" date="2021-02" db="EMBL/GenBank/DDBJ databases">
        <authorList>
            <person name="Nowell W R."/>
        </authorList>
    </citation>
    <scope>NUCLEOTIDE SEQUENCE</scope>
    <source>
        <strain evidence="3">Ploen Becks lab</strain>
    </source>
</reference>
<organism evidence="3 4">
    <name type="scientific">Brachionus calyciflorus</name>
    <dbReference type="NCBI Taxonomy" id="104777"/>
    <lineage>
        <taxon>Eukaryota</taxon>
        <taxon>Metazoa</taxon>
        <taxon>Spiralia</taxon>
        <taxon>Gnathifera</taxon>
        <taxon>Rotifera</taxon>
        <taxon>Eurotatoria</taxon>
        <taxon>Monogononta</taxon>
        <taxon>Pseudotrocha</taxon>
        <taxon>Ploima</taxon>
        <taxon>Brachionidae</taxon>
        <taxon>Brachionus</taxon>
    </lineage>
</organism>
<evidence type="ECO:0000256" key="2">
    <source>
        <dbReference type="SAM" id="Phobius"/>
    </source>
</evidence>
<feature type="transmembrane region" description="Helical" evidence="2">
    <location>
        <begin position="63"/>
        <end position="83"/>
    </location>
</feature>